<protein>
    <submittedName>
        <fullName evidence="7">NAD(P)/FAD-dependent oxidoreductase</fullName>
    </submittedName>
</protein>
<evidence type="ECO:0000259" key="6">
    <source>
        <dbReference type="Pfam" id="PF14759"/>
    </source>
</evidence>
<evidence type="ECO:0000256" key="3">
    <source>
        <dbReference type="ARBA" id="ARBA00022827"/>
    </source>
</evidence>
<dbReference type="EMBL" id="JBITGY010000006">
    <property type="protein sequence ID" value="MFI6500587.1"/>
    <property type="molecule type" value="Genomic_DNA"/>
</dbReference>
<dbReference type="SUPFAM" id="SSF55424">
    <property type="entry name" value="FAD/NAD-linked reductases, dimerisation (C-terminal) domain"/>
    <property type="match status" value="1"/>
</dbReference>
<dbReference type="PRINTS" id="PR00411">
    <property type="entry name" value="PNDRDTASEI"/>
</dbReference>
<organism evidence="7 8">
    <name type="scientific">Nonomuraea typhae</name>
    <dbReference type="NCBI Taxonomy" id="2603600"/>
    <lineage>
        <taxon>Bacteria</taxon>
        <taxon>Bacillati</taxon>
        <taxon>Actinomycetota</taxon>
        <taxon>Actinomycetes</taxon>
        <taxon>Streptosporangiales</taxon>
        <taxon>Streptosporangiaceae</taxon>
        <taxon>Nonomuraea</taxon>
    </lineage>
</organism>
<gene>
    <name evidence="7" type="ORF">ACIBG2_24635</name>
</gene>
<dbReference type="PANTHER" id="PTHR43557">
    <property type="entry name" value="APOPTOSIS-INDUCING FACTOR 1"/>
    <property type="match status" value="1"/>
</dbReference>
<keyword evidence="2" id="KW-0285">Flavoprotein</keyword>
<evidence type="ECO:0000256" key="1">
    <source>
        <dbReference type="ARBA" id="ARBA00001974"/>
    </source>
</evidence>
<keyword evidence="8" id="KW-1185">Reference proteome</keyword>
<dbReference type="InterPro" id="IPR050446">
    <property type="entry name" value="FAD-oxidoreductase/Apoptosis"/>
</dbReference>
<dbReference type="RefSeq" id="WP_397084575.1">
    <property type="nucleotide sequence ID" value="NZ_JBITGY010000006.1"/>
</dbReference>
<dbReference type="InterPro" id="IPR028202">
    <property type="entry name" value="Reductase_C"/>
</dbReference>
<dbReference type="InterPro" id="IPR036188">
    <property type="entry name" value="FAD/NAD-bd_sf"/>
</dbReference>
<dbReference type="PRINTS" id="PR00368">
    <property type="entry name" value="FADPNR"/>
</dbReference>
<reference evidence="7 8" key="1">
    <citation type="submission" date="2024-10" db="EMBL/GenBank/DDBJ databases">
        <title>The Natural Products Discovery Center: Release of the First 8490 Sequenced Strains for Exploring Actinobacteria Biosynthetic Diversity.</title>
        <authorList>
            <person name="Kalkreuter E."/>
            <person name="Kautsar S.A."/>
            <person name="Yang D."/>
            <person name="Bader C.D."/>
            <person name="Teijaro C.N."/>
            <person name="Fluegel L."/>
            <person name="Davis C.M."/>
            <person name="Simpson J.R."/>
            <person name="Lauterbach L."/>
            <person name="Steele A.D."/>
            <person name="Gui C."/>
            <person name="Meng S."/>
            <person name="Li G."/>
            <person name="Viehrig K."/>
            <person name="Ye F."/>
            <person name="Su P."/>
            <person name="Kiefer A.F."/>
            <person name="Nichols A."/>
            <person name="Cepeda A.J."/>
            <person name="Yan W."/>
            <person name="Fan B."/>
            <person name="Jiang Y."/>
            <person name="Adhikari A."/>
            <person name="Zheng C.-J."/>
            <person name="Schuster L."/>
            <person name="Cowan T.M."/>
            <person name="Smanski M.J."/>
            <person name="Chevrette M.G."/>
            <person name="De Carvalho L.P.S."/>
            <person name="Shen B."/>
        </authorList>
    </citation>
    <scope>NUCLEOTIDE SEQUENCE [LARGE SCALE GENOMIC DNA]</scope>
    <source>
        <strain evidence="7 8">NPDC050545</strain>
    </source>
</reference>
<dbReference type="PANTHER" id="PTHR43557:SF2">
    <property type="entry name" value="RIESKE DOMAIN-CONTAINING PROTEIN-RELATED"/>
    <property type="match status" value="1"/>
</dbReference>
<dbReference type="InterPro" id="IPR016156">
    <property type="entry name" value="FAD/NAD-linked_Rdtase_dimer_sf"/>
</dbReference>
<dbReference type="InterPro" id="IPR023753">
    <property type="entry name" value="FAD/NAD-binding_dom"/>
</dbReference>
<feature type="domain" description="Reductase C-terminal" evidence="6">
    <location>
        <begin position="307"/>
        <end position="370"/>
    </location>
</feature>
<comment type="cofactor">
    <cofactor evidence="1">
        <name>FAD</name>
        <dbReference type="ChEBI" id="CHEBI:57692"/>
    </cofactor>
</comment>
<evidence type="ECO:0000256" key="2">
    <source>
        <dbReference type="ARBA" id="ARBA00022630"/>
    </source>
</evidence>
<evidence type="ECO:0000259" key="5">
    <source>
        <dbReference type="Pfam" id="PF07992"/>
    </source>
</evidence>
<dbReference type="Proteomes" id="UP001612741">
    <property type="component" value="Unassembled WGS sequence"/>
</dbReference>
<dbReference type="Gene3D" id="3.50.50.60">
    <property type="entry name" value="FAD/NAD(P)-binding domain"/>
    <property type="match status" value="2"/>
</dbReference>
<feature type="domain" description="FAD/NAD(P)-binding" evidence="5">
    <location>
        <begin position="1"/>
        <end position="288"/>
    </location>
</feature>
<sequence>MNVLVIGASVGGLTVVEALRAKGFDGMIRLVGEERHRPYDRPPLSKEVLTESWPMERTLLRGGDQPDCDLVLGRRAVHLDLGVREVSLDDGRRLPYDRLVIATGLTPRRLPGQRLLAGVHTLRTIDEAIALRAALHAATRVAVVGAGVLGCEIAAAARTLGLPATLVDPAPVPMARQLGTTLGRLVGAMHAKQGVELRLGTGVASFLGTARVQGLELTGGGTIPADLVVVTAGSIPATGWLNGTGLGLNDGVECDAYGRAAPDVYAVGDVARYPQGRVESRTNATEQALNVAANIMGEERPFATIPYFWSDQYGVKIQVHGTIGTHDRIRWTDGDPEQPRWVALAEDGGVVGAAIGWNHPRGARLARRQIG</sequence>
<accession>A0ABW7YXD6</accession>
<keyword evidence="4" id="KW-0560">Oxidoreductase</keyword>
<name>A0ABW7YXD6_9ACTN</name>
<dbReference type="Pfam" id="PF14759">
    <property type="entry name" value="Reductase_C"/>
    <property type="match status" value="1"/>
</dbReference>
<keyword evidence="3" id="KW-0274">FAD</keyword>
<proteinExistence type="predicted"/>
<comment type="caution">
    <text evidence="7">The sequence shown here is derived from an EMBL/GenBank/DDBJ whole genome shotgun (WGS) entry which is preliminary data.</text>
</comment>
<dbReference type="SUPFAM" id="SSF51905">
    <property type="entry name" value="FAD/NAD(P)-binding domain"/>
    <property type="match status" value="2"/>
</dbReference>
<evidence type="ECO:0000313" key="8">
    <source>
        <dbReference type="Proteomes" id="UP001612741"/>
    </source>
</evidence>
<dbReference type="Gene3D" id="3.30.390.30">
    <property type="match status" value="1"/>
</dbReference>
<dbReference type="Pfam" id="PF07992">
    <property type="entry name" value="Pyr_redox_2"/>
    <property type="match status" value="1"/>
</dbReference>
<evidence type="ECO:0000256" key="4">
    <source>
        <dbReference type="ARBA" id="ARBA00023002"/>
    </source>
</evidence>
<evidence type="ECO:0000313" key="7">
    <source>
        <dbReference type="EMBL" id="MFI6500587.1"/>
    </source>
</evidence>